<dbReference type="Proteomes" id="UP000295301">
    <property type="component" value="Unassembled WGS sequence"/>
</dbReference>
<reference evidence="3 4" key="1">
    <citation type="submission" date="2019-03" db="EMBL/GenBank/DDBJ databases">
        <title>Ruegeria lutea sp. nov., a novel strain, isolated from marine sediment, the Masan Bay, South Korea.</title>
        <authorList>
            <person name="Kim J."/>
            <person name="Kim D.-Y."/>
            <person name="Lee S.-S."/>
        </authorList>
    </citation>
    <scope>NUCLEOTIDE SEQUENCE [LARGE SCALE GENOMIC DNA]</scope>
    <source>
        <strain evidence="3 4">318-1</strain>
    </source>
</reference>
<dbReference type="Pfam" id="PF02636">
    <property type="entry name" value="Methyltransf_28"/>
    <property type="match status" value="1"/>
</dbReference>
<name>A0A4R5UQF5_9RHOB</name>
<keyword evidence="1 3" id="KW-0489">Methyltransferase</keyword>
<gene>
    <name evidence="3" type="ORF">E1832_21525</name>
</gene>
<protein>
    <submittedName>
        <fullName evidence="3">Class I SAM-dependent methyltransferase</fullName>
    </submittedName>
</protein>
<organism evidence="3 4">
    <name type="scientific">Antarcticimicrobium luteum</name>
    <dbReference type="NCBI Taxonomy" id="2547397"/>
    <lineage>
        <taxon>Bacteria</taxon>
        <taxon>Pseudomonadati</taxon>
        <taxon>Pseudomonadota</taxon>
        <taxon>Alphaproteobacteria</taxon>
        <taxon>Rhodobacterales</taxon>
        <taxon>Paracoccaceae</taxon>
        <taxon>Antarcticimicrobium</taxon>
    </lineage>
</organism>
<evidence type="ECO:0000313" key="4">
    <source>
        <dbReference type="Proteomes" id="UP000295301"/>
    </source>
</evidence>
<dbReference type="Gene3D" id="3.40.50.12710">
    <property type="match status" value="1"/>
</dbReference>
<dbReference type="RefSeq" id="WP_133361836.1">
    <property type="nucleotide sequence ID" value="NZ_SMUV01000074.1"/>
</dbReference>
<proteinExistence type="predicted"/>
<evidence type="ECO:0000256" key="2">
    <source>
        <dbReference type="ARBA" id="ARBA00022679"/>
    </source>
</evidence>
<dbReference type="GO" id="GO:0032259">
    <property type="term" value="P:methylation"/>
    <property type="evidence" value="ECO:0007669"/>
    <property type="project" value="UniProtKB-KW"/>
</dbReference>
<dbReference type="InterPro" id="IPR038375">
    <property type="entry name" value="NDUFAF7_sf"/>
</dbReference>
<sequence length="356" mass="38241">MSLIDHLAARIREDGPMSLAAYMADCLLHPEFGYYTTRDPLGAEGDFTTAPEISQMFGELIGLALAQSWLDQGRPHRFVLAELGPGRGTLMADLLRAGRAVPGFVEAAQICLIEASPALRAMQAETLKDHGPRWLDRVEDLPADLPLFAVANEFFDALPVRQFVRQGDGWCERLIGLRDGKLAFGLGAAAPQPALAHRLEDTRDGDLVELCEAAPRIAAELAARIATRGGAALIVDYGDWRSLGDTLQALRAHEHADVLEGPGSADLTAHVDFEPLAEAARAAGCAHSRLTPQGVFLERLGITTRAQALTRGRAGAAIDDLVQAHRRLTHPGEMGNLFKVLGLYPTHAAPLPGLDP</sequence>
<dbReference type="OrthoDB" id="9794208at2"/>
<dbReference type="EMBL" id="SMUV01000074">
    <property type="protein sequence ID" value="TDK41268.1"/>
    <property type="molecule type" value="Genomic_DNA"/>
</dbReference>
<dbReference type="PANTHER" id="PTHR12049:SF7">
    <property type="entry name" value="PROTEIN ARGININE METHYLTRANSFERASE NDUFAF7, MITOCHONDRIAL"/>
    <property type="match status" value="1"/>
</dbReference>
<comment type="caution">
    <text evidence="3">The sequence shown here is derived from an EMBL/GenBank/DDBJ whole genome shotgun (WGS) entry which is preliminary data.</text>
</comment>
<dbReference type="PANTHER" id="PTHR12049">
    <property type="entry name" value="PROTEIN ARGININE METHYLTRANSFERASE NDUFAF7, MITOCHONDRIAL"/>
    <property type="match status" value="1"/>
</dbReference>
<dbReference type="GO" id="GO:0035243">
    <property type="term" value="F:protein-arginine omega-N symmetric methyltransferase activity"/>
    <property type="evidence" value="ECO:0007669"/>
    <property type="project" value="TreeGrafter"/>
</dbReference>
<dbReference type="InterPro" id="IPR003788">
    <property type="entry name" value="NDUFAF7"/>
</dbReference>
<evidence type="ECO:0000256" key="1">
    <source>
        <dbReference type="ARBA" id="ARBA00022603"/>
    </source>
</evidence>
<dbReference type="AlphaFoldDB" id="A0A4R5UQF5"/>
<keyword evidence="4" id="KW-1185">Reference proteome</keyword>
<evidence type="ECO:0000313" key="3">
    <source>
        <dbReference type="EMBL" id="TDK41268.1"/>
    </source>
</evidence>
<dbReference type="SUPFAM" id="SSF53335">
    <property type="entry name" value="S-adenosyl-L-methionine-dependent methyltransferases"/>
    <property type="match status" value="1"/>
</dbReference>
<keyword evidence="2 3" id="KW-0808">Transferase</keyword>
<dbReference type="InterPro" id="IPR029063">
    <property type="entry name" value="SAM-dependent_MTases_sf"/>
</dbReference>
<accession>A0A4R5UQF5</accession>